<dbReference type="PRINTS" id="PR00834">
    <property type="entry name" value="PROTEASES2C"/>
</dbReference>
<dbReference type="PANTHER" id="PTHR45980:SF9">
    <property type="entry name" value="PROTEASE DO-LIKE 10, MITOCHONDRIAL-RELATED"/>
    <property type="match status" value="1"/>
</dbReference>
<evidence type="ECO:0000256" key="4">
    <source>
        <dbReference type="ARBA" id="ARBA00022825"/>
    </source>
</evidence>
<dbReference type="PANTHER" id="PTHR45980">
    <property type="match status" value="1"/>
</dbReference>
<dbReference type="InterPro" id="IPR043504">
    <property type="entry name" value="Peptidase_S1_PA_chymotrypsin"/>
</dbReference>
<dbReference type="InterPro" id="IPR009003">
    <property type="entry name" value="Peptidase_S1_PA"/>
</dbReference>
<dbReference type="InterPro" id="IPR046449">
    <property type="entry name" value="DEGP_PDZ_sf"/>
</dbReference>
<dbReference type="InterPro" id="IPR036034">
    <property type="entry name" value="PDZ_sf"/>
</dbReference>
<dbReference type="GO" id="GO:0006508">
    <property type="term" value="P:proteolysis"/>
    <property type="evidence" value="ECO:0007669"/>
    <property type="project" value="UniProtKB-KW"/>
</dbReference>
<feature type="compositionally biased region" description="Basic and acidic residues" evidence="6">
    <location>
        <begin position="546"/>
        <end position="581"/>
    </location>
</feature>
<gene>
    <name evidence="8" type="ORF">OSIN01602_LOCUS19732</name>
</gene>
<proteinExistence type="inferred from homology"/>
<accession>A0A7S2EWF2</accession>
<sequence length="608" mass="66680">MGADDEEETMLAELSTRFGSIVLLEVSYVEPDYLRPWQKSPQGSCTGSGFAISGRRILTNRHVVQDATDVRLRKHGDARRWRARTAAEGPDVDLAVLEVFSDEPEPDGTDDVESFWEGVRPVEWDASGPPELQSSVNVVGYPTGGRTICVTEGVVSRVDCRNYRLKTASAAPGHVIVIQIDAAINPGNSGGPCFDERGRVVGVAFQGLEGSDAQNVGYIIPTDTVLNFLHAIEGGRTYGGVQEVPFKWTSLQNRSLRKLLGMPKRSSGVVVTRVSPLAVREHGGEDAFLRENDVITHIDGRTLGDDYTVALREGELMNADFLITGKRVGESTAFDVVRAGEKMRVEAVLGPLPSNAPREHKMDCVPGWLVIGGLLFVPLTCPLLVYPSSEELEGSGYLKIYDYIDAEVHKYRSELGHESVILIDILACDANFGYYFRQSWRVLDTMNGVKVKNMAHLYNMYETARGAVSAKLGPDIKKAKKEARTGGGEPKPAKDLTNAGEDFLIFRFRDKSRIVLETADCMVSEGEVLEQHGIPEAVSANIVEQAKKEKQKEKEQEQEKDEKEKEKEGSKEGSEEEPKGEETEEGAQAKAEEGESSPAEGENEEGSS</sequence>
<comment type="similarity">
    <text evidence="1">Belongs to the peptidase S1C family.</text>
</comment>
<dbReference type="Gene3D" id="2.30.42.10">
    <property type="match status" value="1"/>
</dbReference>
<evidence type="ECO:0000256" key="1">
    <source>
        <dbReference type="ARBA" id="ARBA00010541"/>
    </source>
</evidence>
<organism evidence="8">
    <name type="scientific">Trieres chinensis</name>
    <name type="common">Marine centric diatom</name>
    <name type="synonym">Odontella sinensis</name>
    <dbReference type="NCBI Taxonomy" id="1514140"/>
    <lineage>
        <taxon>Eukaryota</taxon>
        <taxon>Sar</taxon>
        <taxon>Stramenopiles</taxon>
        <taxon>Ochrophyta</taxon>
        <taxon>Bacillariophyta</taxon>
        <taxon>Mediophyceae</taxon>
        <taxon>Biddulphiophycidae</taxon>
        <taxon>Eupodiscales</taxon>
        <taxon>Parodontellaceae</taxon>
        <taxon>Trieres</taxon>
    </lineage>
</organism>
<feature type="domain" description="Protease Do-like PDZ" evidence="7">
    <location>
        <begin position="358"/>
        <end position="540"/>
    </location>
</feature>
<reference evidence="8" key="1">
    <citation type="submission" date="2021-01" db="EMBL/GenBank/DDBJ databases">
        <authorList>
            <person name="Corre E."/>
            <person name="Pelletier E."/>
            <person name="Niang G."/>
            <person name="Scheremetjew M."/>
            <person name="Finn R."/>
            <person name="Kale V."/>
            <person name="Holt S."/>
            <person name="Cochrane G."/>
            <person name="Meng A."/>
            <person name="Brown T."/>
            <person name="Cohen L."/>
        </authorList>
    </citation>
    <scope>NUCLEOTIDE SEQUENCE</scope>
    <source>
        <strain evidence="8">Grunow 1884</strain>
    </source>
</reference>
<dbReference type="Pfam" id="PF17815">
    <property type="entry name" value="PDZ_3"/>
    <property type="match status" value="1"/>
</dbReference>
<dbReference type="Gene3D" id="3.20.190.20">
    <property type="match status" value="1"/>
</dbReference>
<dbReference type="SUPFAM" id="SSF50494">
    <property type="entry name" value="Trypsin-like serine proteases"/>
    <property type="match status" value="1"/>
</dbReference>
<keyword evidence="5" id="KW-0843">Virulence</keyword>
<protein>
    <recommendedName>
        <fullName evidence="7">Protease Do-like PDZ domain-containing protein</fullName>
    </recommendedName>
</protein>
<dbReference type="AlphaFoldDB" id="A0A7S2EWF2"/>
<evidence type="ECO:0000256" key="5">
    <source>
        <dbReference type="ARBA" id="ARBA00023026"/>
    </source>
</evidence>
<keyword evidence="4" id="KW-0720">Serine protease</keyword>
<name>A0A7S2EWF2_TRICV</name>
<evidence type="ECO:0000259" key="7">
    <source>
        <dbReference type="Pfam" id="PF17815"/>
    </source>
</evidence>
<dbReference type="EMBL" id="HBGO01034118">
    <property type="protein sequence ID" value="CAD9359049.1"/>
    <property type="molecule type" value="Transcribed_RNA"/>
</dbReference>
<evidence type="ECO:0000256" key="6">
    <source>
        <dbReference type="SAM" id="MobiDB-lite"/>
    </source>
</evidence>
<dbReference type="InterPro" id="IPR041517">
    <property type="entry name" value="DEGP_PDZ"/>
</dbReference>
<dbReference type="InterPro" id="IPR001940">
    <property type="entry name" value="Peptidase_S1C"/>
</dbReference>
<keyword evidence="3" id="KW-0378">Hydrolase</keyword>
<dbReference type="Pfam" id="PF13365">
    <property type="entry name" value="Trypsin_2"/>
    <property type="match status" value="1"/>
</dbReference>
<dbReference type="GO" id="GO:0004252">
    <property type="term" value="F:serine-type endopeptidase activity"/>
    <property type="evidence" value="ECO:0007669"/>
    <property type="project" value="InterPro"/>
</dbReference>
<evidence type="ECO:0000313" key="8">
    <source>
        <dbReference type="EMBL" id="CAD9359049.1"/>
    </source>
</evidence>
<dbReference type="Gene3D" id="2.40.10.10">
    <property type="entry name" value="Trypsin-like serine proteases"/>
    <property type="match status" value="2"/>
</dbReference>
<evidence type="ECO:0000256" key="3">
    <source>
        <dbReference type="ARBA" id="ARBA00022801"/>
    </source>
</evidence>
<evidence type="ECO:0000256" key="2">
    <source>
        <dbReference type="ARBA" id="ARBA00022670"/>
    </source>
</evidence>
<keyword evidence="2" id="KW-0645">Protease</keyword>
<feature type="region of interest" description="Disordered" evidence="6">
    <location>
        <begin position="546"/>
        <end position="608"/>
    </location>
</feature>